<protein>
    <submittedName>
        <fullName evidence="1">Alpha/beta hydrolase</fullName>
    </submittedName>
</protein>
<dbReference type="Pfam" id="PF05990">
    <property type="entry name" value="DUF900"/>
    <property type="match status" value="1"/>
</dbReference>
<keyword evidence="1" id="KW-0378">Hydrolase</keyword>
<dbReference type="InterPro" id="IPR010297">
    <property type="entry name" value="DUF900_hydrolase"/>
</dbReference>
<name>A0AAE6W3C6_9BACT</name>
<accession>A0AAE6W3C6</accession>
<dbReference type="InterPro" id="IPR029058">
    <property type="entry name" value="AB_hydrolase_fold"/>
</dbReference>
<evidence type="ECO:0000313" key="1">
    <source>
        <dbReference type="EMBL" id="QHV64203.1"/>
    </source>
</evidence>
<sequence>MDDELGLIYYNYRYLNPTDGRWINRDPIREYGGRNLYGFIKNRIFKQLDYLGLYILINATESVKYIYHDGLVFPSNLSDAYEGTIGDCPKCGCVLVWIHGYNTTLAEAMTRFEVVEKAYKSSEGKCDVYGFAWNGNPGASNFKDAVKGSRFTGSGAFSHFLRDLKVKCPNIKVHIGTHSLGAGVALEALAHGEDIGNIGNVFLANPAVDNESLEPGEEFEKAPANADSIHLAISKEYDILEFVYPLSEFNVALGENGPDHPENVPANVITHDFTNDFGDNHGAVYIPSNNSNFWNIASGLFK</sequence>
<proteinExistence type="predicted"/>
<evidence type="ECO:0000313" key="2">
    <source>
        <dbReference type="Proteomes" id="UP000642553"/>
    </source>
</evidence>
<dbReference type="Proteomes" id="UP000642553">
    <property type="component" value="Chromosome"/>
</dbReference>
<dbReference type="SUPFAM" id="SSF53474">
    <property type="entry name" value="alpha/beta-Hydrolases"/>
    <property type="match status" value="1"/>
</dbReference>
<dbReference type="InterPro" id="IPR022385">
    <property type="entry name" value="Rhs_assc_core"/>
</dbReference>
<dbReference type="AlphaFoldDB" id="A0AAE6W3C6"/>
<dbReference type="EMBL" id="CP029701">
    <property type="protein sequence ID" value="QHV64203.1"/>
    <property type="molecule type" value="Genomic_DNA"/>
</dbReference>
<dbReference type="Gene3D" id="2.180.10.10">
    <property type="entry name" value="RHS repeat-associated core"/>
    <property type="match status" value="1"/>
</dbReference>
<dbReference type="Gene3D" id="3.40.50.1820">
    <property type="entry name" value="alpha/beta hydrolase"/>
    <property type="match status" value="1"/>
</dbReference>
<dbReference type="NCBIfam" id="TIGR03696">
    <property type="entry name" value="Rhs_assc_core"/>
    <property type="match status" value="1"/>
</dbReference>
<dbReference type="GO" id="GO:0016787">
    <property type="term" value="F:hydrolase activity"/>
    <property type="evidence" value="ECO:0007669"/>
    <property type="project" value="UniProtKB-KW"/>
</dbReference>
<reference evidence="1" key="1">
    <citation type="submission" date="2018-05" db="EMBL/GenBank/DDBJ databases">
        <title>Complete genome sequnece of Akkermansia muciniphila EB-AMDK-40.</title>
        <authorList>
            <person name="Nam Y.-D."/>
            <person name="Chung W.-H."/>
            <person name="Park Y.S."/>
            <person name="Kang J."/>
        </authorList>
    </citation>
    <scope>NUCLEOTIDE SEQUENCE</scope>
    <source>
        <strain evidence="1">EB-AMDK-40</strain>
    </source>
</reference>
<gene>
    <name evidence="1" type="ORF">DMI76_12915</name>
</gene>
<organism evidence="1 2">
    <name type="scientific">Akkermansia massiliensis</name>
    <dbReference type="NCBI Taxonomy" id="2927224"/>
    <lineage>
        <taxon>Bacteria</taxon>
        <taxon>Pseudomonadati</taxon>
        <taxon>Verrucomicrobiota</taxon>
        <taxon>Verrucomicrobiia</taxon>
        <taxon>Verrucomicrobiales</taxon>
        <taxon>Akkermansiaceae</taxon>
        <taxon>Akkermansia</taxon>
    </lineage>
</organism>